<dbReference type="Proteomes" id="UP000823388">
    <property type="component" value="Chromosome 9K"/>
</dbReference>
<reference evidence="1" key="1">
    <citation type="submission" date="2020-05" db="EMBL/GenBank/DDBJ databases">
        <title>WGS assembly of Panicum virgatum.</title>
        <authorList>
            <person name="Lovell J.T."/>
            <person name="Jenkins J."/>
            <person name="Shu S."/>
            <person name="Juenger T.E."/>
            <person name="Schmutz J."/>
        </authorList>
    </citation>
    <scope>NUCLEOTIDE SEQUENCE</scope>
    <source>
        <strain evidence="1">AP13</strain>
    </source>
</reference>
<protein>
    <submittedName>
        <fullName evidence="1">Uncharacterized protein</fullName>
    </submittedName>
</protein>
<sequence length="100" mass="11012">MCISTLGHADWKPLQFLCFAYFYIILEKLKATEPAIAPIYNSFAIQNLTTGVVAKNIAELPAAQLLQLQDSVRIHSCMSSLKFTTHLAPLPGCTQSPRCS</sequence>
<name>A0A8T0NGF1_PANVG</name>
<proteinExistence type="predicted"/>
<comment type="caution">
    <text evidence="1">The sequence shown here is derived from an EMBL/GenBank/DDBJ whole genome shotgun (WGS) entry which is preliminary data.</text>
</comment>
<evidence type="ECO:0000313" key="1">
    <source>
        <dbReference type="EMBL" id="KAG2548467.1"/>
    </source>
</evidence>
<keyword evidence="2" id="KW-1185">Reference proteome</keyword>
<dbReference type="AlphaFoldDB" id="A0A8T0NGF1"/>
<accession>A0A8T0NGF1</accession>
<evidence type="ECO:0000313" key="2">
    <source>
        <dbReference type="Proteomes" id="UP000823388"/>
    </source>
</evidence>
<organism evidence="1 2">
    <name type="scientific">Panicum virgatum</name>
    <name type="common">Blackwell switchgrass</name>
    <dbReference type="NCBI Taxonomy" id="38727"/>
    <lineage>
        <taxon>Eukaryota</taxon>
        <taxon>Viridiplantae</taxon>
        <taxon>Streptophyta</taxon>
        <taxon>Embryophyta</taxon>
        <taxon>Tracheophyta</taxon>
        <taxon>Spermatophyta</taxon>
        <taxon>Magnoliopsida</taxon>
        <taxon>Liliopsida</taxon>
        <taxon>Poales</taxon>
        <taxon>Poaceae</taxon>
        <taxon>PACMAD clade</taxon>
        <taxon>Panicoideae</taxon>
        <taxon>Panicodae</taxon>
        <taxon>Paniceae</taxon>
        <taxon>Panicinae</taxon>
        <taxon>Panicum</taxon>
        <taxon>Panicum sect. Hiantes</taxon>
    </lineage>
</organism>
<gene>
    <name evidence="1" type="ORF">PVAP13_9KG187285</name>
</gene>
<dbReference type="EMBL" id="CM029053">
    <property type="protein sequence ID" value="KAG2548467.1"/>
    <property type="molecule type" value="Genomic_DNA"/>
</dbReference>